<dbReference type="GeneID" id="27720067"/>
<dbReference type="HOGENOM" id="CLU_2293295_0_0_1"/>
<sequence length="101" mass="11139">MSSIVQETYDESFVCGCLNYQQPMNCRYCGGLPKLVFNCSHCEGRGYVFYPCPRCPPRDGRVCSPETSSSNGEDSRFGGGESGRPGAKGKKKKVKTQKRRG</sequence>
<name>A0A084FUN0_PSEDA</name>
<organism evidence="2 3">
    <name type="scientific">Pseudallescheria apiosperma</name>
    <name type="common">Scedosporium apiospermum</name>
    <dbReference type="NCBI Taxonomy" id="563466"/>
    <lineage>
        <taxon>Eukaryota</taxon>
        <taxon>Fungi</taxon>
        <taxon>Dikarya</taxon>
        <taxon>Ascomycota</taxon>
        <taxon>Pezizomycotina</taxon>
        <taxon>Sordariomycetes</taxon>
        <taxon>Hypocreomycetidae</taxon>
        <taxon>Microascales</taxon>
        <taxon>Microascaceae</taxon>
        <taxon>Scedosporium</taxon>
    </lineage>
</organism>
<evidence type="ECO:0000313" key="3">
    <source>
        <dbReference type="Proteomes" id="UP000028545"/>
    </source>
</evidence>
<feature type="compositionally biased region" description="Basic residues" evidence="1">
    <location>
        <begin position="87"/>
        <end position="101"/>
    </location>
</feature>
<dbReference type="KEGG" id="sapo:SAPIO_CDS10831"/>
<dbReference type="VEuPathDB" id="FungiDB:SAPIO_CDS10831"/>
<dbReference type="EMBL" id="JOWA01000176">
    <property type="protein sequence ID" value="KEZ38792.1"/>
    <property type="molecule type" value="Genomic_DNA"/>
</dbReference>
<keyword evidence="3" id="KW-1185">Reference proteome</keyword>
<evidence type="ECO:0000256" key="1">
    <source>
        <dbReference type="SAM" id="MobiDB-lite"/>
    </source>
</evidence>
<protein>
    <submittedName>
        <fullName evidence="2">Uncharacterized protein</fullName>
    </submittedName>
</protein>
<reference evidence="2 3" key="1">
    <citation type="journal article" date="2014" name="Genome Announc.">
        <title>Draft genome sequence of the pathogenic fungus Scedosporium apiospermum.</title>
        <authorList>
            <person name="Vandeputte P."/>
            <person name="Ghamrawi S."/>
            <person name="Rechenmann M."/>
            <person name="Iltis A."/>
            <person name="Giraud S."/>
            <person name="Fleury M."/>
            <person name="Thornton C."/>
            <person name="Delhaes L."/>
            <person name="Meyer W."/>
            <person name="Papon N."/>
            <person name="Bouchara J.P."/>
        </authorList>
    </citation>
    <scope>NUCLEOTIDE SEQUENCE [LARGE SCALE GENOMIC DNA]</scope>
    <source>
        <strain evidence="2 3">IHEM 14462</strain>
    </source>
</reference>
<dbReference type="Proteomes" id="UP000028545">
    <property type="component" value="Unassembled WGS sequence"/>
</dbReference>
<dbReference type="RefSeq" id="XP_016638591.1">
    <property type="nucleotide sequence ID" value="XM_016784369.1"/>
</dbReference>
<dbReference type="AlphaFoldDB" id="A0A084FUN0"/>
<accession>A0A084FUN0</accession>
<feature type="region of interest" description="Disordered" evidence="1">
    <location>
        <begin position="60"/>
        <end position="101"/>
    </location>
</feature>
<comment type="caution">
    <text evidence="2">The sequence shown here is derived from an EMBL/GenBank/DDBJ whole genome shotgun (WGS) entry which is preliminary data.</text>
</comment>
<evidence type="ECO:0000313" key="2">
    <source>
        <dbReference type="EMBL" id="KEZ38792.1"/>
    </source>
</evidence>
<gene>
    <name evidence="2" type="ORF">SAPIO_CDS10831</name>
</gene>
<proteinExistence type="predicted"/>